<evidence type="ECO:0000313" key="2">
    <source>
        <dbReference type="Proteomes" id="UP001056429"/>
    </source>
</evidence>
<comment type="caution">
    <text evidence="1">The sequence shown here is derived from an EMBL/GenBank/DDBJ whole genome shotgun (WGS) entry which is preliminary data.</text>
</comment>
<dbReference type="RefSeq" id="WP_250861031.1">
    <property type="nucleotide sequence ID" value="NZ_JAGSOJ010000004.1"/>
</dbReference>
<organism evidence="1 2">
    <name type="scientific">Oceanirhabdus seepicola</name>
    <dbReference type="NCBI Taxonomy" id="2828781"/>
    <lineage>
        <taxon>Bacteria</taxon>
        <taxon>Bacillati</taxon>
        <taxon>Bacillota</taxon>
        <taxon>Clostridia</taxon>
        <taxon>Eubacteriales</taxon>
        <taxon>Clostridiaceae</taxon>
        <taxon>Oceanirhabdus</taxon>
    </lineage>
</organism>
<accession>A0A9J6P7F3</accession>
<dbReference type="SUPFAM" id="SSF53795">
    <property type="entry name" value="PEP carboxykinase-like"/>
    <property type="match status" value="1"/>
</dbReference>
<proteinExistence type="predicted"/>
<dbReference type="AlphaFoldDB" id="A0A9J6P7F3"/>
<name>A0A9J6P7F3_9CLOT</name>
<protein>
    <submittedName>
        <fullName evidence="1">Phosphoenolpyruvate carboxykinase</fullName>
    </submittedName>
</protein>
<dbReference type="EMBL" id="JAGSOJ010000004">
    <property type="protein sequence ID" value="MCM1991897.1"/>
    <property type="molecule type" value="Genomic_DNA"/>
</dbReference>
<evidence type="ECO:0000313" key="1">
    <source>
        <dbReference type="EMBL" id="MCM1991897.1"/>
    </source>
</evidence>
<reference evidence="1" key="1">
    <citation type="journal article" date="2021" name="mSystems">
        <title>Bacteria and Archaea Synergistically Convert Glycine Betaine to Biogenic Methane in the Formosa Cold Seep of the South China Sea.</title>
        <authorList>
            <person name="Li L."/>
            <person name="Zhang W."/>
            <person name="Zhang S."/>
            <person name="Song L."/>
            <person name="Sun Q."/>
            <person name="Zhang H."/>
            <person name="Xiang H."/>
            <person name="Dong X."/>
        </authorList>
    </citation>
    <scope>NUCLEOTIDE SEQUENCE</scope>
    <source>
        <strain evidence="1">ZWT</strain>
    </source>
</reference>
<reference evidence="1" key="2">
    <citation type="submission" date="2021-04" db="EMBL/GenBank/DDBJ databases">
        <authorList>
            <person name="Dong X."/>
        </authorList>
    </citation>
    <scope>NUCLEOTIDE SEQUENCE</scope>
    <source>
        <strain evidence="1">ZWT</strain>
    </source>
</reference>
<keyword evidence="2" id="KW-1185">Reference proteome</keyword>
<dbReference type="Proteomes" id="UP001056429">
    <property type="component" value="Unassembled WGS sequence"/>
</dbReference>
<gene>
    <name evidence="1" type="ORF">KDK92_19325</name>
</gene>
<sequence length="577" mass="66997">MKKGFSLSRENAMINFTMKYCETGEQLLDSYGFDRVITSYIKKIKKNDNTIYRHLIDCSKMEDENELKEYLKDIFKLLLVFEVEEIIRLNEKYKSIFTNKELLIEFIEGAYSFWRKIERYAIIQNNRVGKGIQNVSFIEANNNFTKLVLDTYRRIEETVNGYKHRVYRQIPAGANAGIIVNNIKWNTPDEYEFLSKVPFIEEVILQPPFITYPKKNKRTGTFTETYSNPLEYIRINEDHWFCYPAKVGELLAYVYFHRDFMSLGLTLCNLFELAKEEEYTNKKPDIIYVFGAKDGHEEMRTAFYNDKDNDIMIGFANYHEDIDYFGYMKKMILTLHNVRMIENEYLPIHGAMVRITLKSGKVINVVIVGDSGAGKSESLEAFRSLSEEYVKEMSIVFDDMGVLKLEGKGNIIGYGTETGAFVRLDDLDIGYAYKEIDRSIFMNPDKVNARVIIPISTYHEITCGRLVDYIFYANNYEEGEEIEFFDNVDKAIQVFKEGARIAKGTTTETGLVTSYFANPFGPIQRQEQTDILIDRYFKAFYKKGIKVGQIRTLLGISGKEKEGPKAAARKLFDLIKD</sequence>